<reference evidence="3" key="1">
    <citation type="submission" date="2021-02" db="EMBL/GenBank/DDBJ databases">
        <authorList>
            <person name="Nowell W R."/>
        </authorList>
    </citation>
    <scope>NUCLEOTIDE SEQUENCE</scope>
</reference>
<keyword evidence="1" id="KW-0175">Coiled coil</keyword>
<proteinExistence type="predicted"/>
<evidence type="ECO:0000256" key="2">
    <source>
        <dbReference type="SAM" id="MobiDB-lite"/>
    </source>
</evidence>
<gene>
    <name evidence="3" type="ORF">XAT740_LOCUS26616</name>
</gene>
<evidence type="ECO:0000313" key="3">
    <source>
        <dbReference type="EMBL" id="CAF1257888.1"/>
    </source>
</evidence>
<protein>
    <submittedName>
        <fullName evidence="3">Uncharacterized protein</fullName>
    </submittedName>
</protein>
<sequence length="405" mass="45557">MNHQDQSRSNEINSCRPIPPRPAIITRIIPSSILRPIVPHESQIRVCSVKVTMANESVGQRTQYLETMPHIPQQQQRSFINSSTVHQIRFANHQPVSTTEPHGNSVNLRNSALHLVNNVVGDDDICAIDQVLSIHDQQSPSLSPTVSISTFLPVVSISFIHCQINTDKANVQTNNEKTPFSAFLIDNCDEEEPPKRLPPLQFPLSDCSIANKAVQSSDDSNENEQCGSLMNEFDTADAEQEQILHRRKEFYQRLRKQIKLVKKSKGTACESQSDQNRIKSTVSNNTTAQHESSSEWAVEYKNSDIKRLPQSTVTLKKTATIGTMTDDYETNEINTIIEQLKNQQLELNQLRKSLIRMLNAKQSDNVNSNHDHLLKLLDQPMLSGCWLCSGKSYTEVAAQCNSTES</sequence>
<evidence type="ECO:0000256" key="1">
    <source>
        <dbReference type="SAM" id="Coils"/>
    </source>
</evidence>
<accession>A0A815AJI0</accession>
<organism evidence="3 4">
    <name type="scientific">Adineta ricciae</name>
    <name type="common">Rotifer</name>
    <dbReference type="NCBI Taxonomy" id="249248"/>
    <lineage>
        <taxon>Eukaryota</taxon>
        <taxon>Metazoa</taxon>
        <taxon>Spiralia</taxon>
        <taxon>Gnathifera</taxon>
        <taxon>Rotifera</taxon>
        <taxon>Eurotatoria</taxon>
        <taxon>Bdelloidea</taxon>
        <taxon>Adinetida</taxon>
        <taxon>Adinetidae</taxon>
        <taxon>Adineta</taxon>
    </lineage>
</organism>
<feature type="region of interest" description="Disordered" evidence="2">
    <location>
        <begin position="265"/>
        <end position="294"/>
    </location>
</feature>
<dbReference type="AlphaFoldDB" id="A0A815AJI0"/>
<name>A0A815AJI0_ADIRI</name>
<dbReference type="Proteomes" id="UP000663828">
    <property type="component" value="Unassembled WGS sequence"/>
</dbReference>
<feature type="coiled-coil region" evidence="1">
    <location>
        <begin position="333"/>
        <end position="360"/>
    </location>
</feature>
<evidence type="ECO:0000313" key="4">
    <source>
        <dbReference type="Proteomes" id="UP000663828"/>
    </source>
</evidence>
<comment type="caution">
    <text evidence="3">The sequence shown here is derived from an EMBL/GenBank/DDBJ whole genome shotgun (WGS) entry which is preliminary data.</text>
</comment>
<feature type="compositionally biased region" description="Polar residues" evidence="2">
    <location>
        <begin position="269"/>
        <end position="294"/>
    </location>
</feature>
<keyword evidence="4" id="KW-1185">Reference proteome</keyword>
<dbReference type="EMBL" id="CAJNOR010002172">
    <property type="protein sequence ID" value="CAF1257888.1"/>
    <property type="molecule type" value="Genomic_DNA"/>
</dbReference>